<gene>
    <name evidence="1" type="ORF">FSB_LOCUS21604</name>
    <name evidence="2" type="ORF">FSB_LOCUS34161</name>
</gene>
<dbReference type="EMBL" id="OIVN01001418">
    <property type="protein sequence ID" value="SPC93722.1"/>
    <property type="molecule type" value="Genomic_DNA"/>
</dbReference>
<proteinExistence type="predicted"/>
<dbReference type="AlphaFoldDB" id="A0A2N9H3S1"/>
<dbReference type="EMBL" id="OIVN01002768">
    <property type="protein sequence ID" value="SPD06279.1"/>
    <property type="molecule type" value="Genomic_DNA"/>
</dbReference>
<reference evidence="2" key="1">
    <citation type="submission" date="2018-02" db="EMBL/GenBank/DDBJ databases">
        <authorList>
            <person name="Cohen D.B."/>
            <person name="Kent A.D."/>
        </authorList>
    </citation>
    <scope>NUCLEOTIDE SEQUENCE</scope>
</reference>
<name>A0A2N9H3S1_FAGSY</name>
<dbReference type="SUPFAM" id="SSF56219">
    <property type="entry name" value="DNase I-like"/>
    <property type="match status" value="1"/>
</dbReference>
<evidence type="ECO:0000313" key="1">
    <source>
        <dbReference type="EMBL" id="SPC93722.1"/>
    </source>
</evidence>
<sequence>MIRISDLGLNIYSSFGRLTYTRNEAGSHYQGAGPKYLGFTACGLVISRLYWGFRGILMMWDTRVVEKIDDAVGEMMLLWDELAGIITWWDAPWCVGGDLNVVRFPSERSRGQNFTSAMQGFSDFISSGGLVDPPLEGGSFTWSNNREEEAMSCSPRYVLANKLKPLKVDLKKWNVESFGNVAVKKTQFWIGLAELDNVAEGRPLTVDEKLEMERTVGELEKMILLEEISWRQKSQALRFKEGDKNTKFFHRLANSNIRYLLC</sequence>
<protein>
    <recommendedName>
        <fullName evidence="3">Endonuclease/exonuclease/phosphatase domain-containing protein</fullName>
    </recommendedName>
</protein>
<evidence type="ECO:0000313" key="2">
    <source>
        <dbReference type="EMBL" id="SPD06279.1"/>
    </source>
</evidence>
<evidence type="ECO:0008006" key="3">
    <source>
        <dbReference type="Google" id="ProtNLM"/>
    </source>
</evidence>
<dbReference type="InterPro" id="IPR036691">
    <property type="entry name" value="Endo/exonu/phosph_ase_sf"/>
</dbReference>
<organism evidence="2">
    <name type="scientific">Fagus sylvatica</name>
    <name type="common">Beechnut</name>
    <dbReference type="NCBI Taxonomy" id="28930"/>
    <lineage>
        <taxon>Eukaryota</taxon>
        <taxon>Viridiplantae</taxon>
        <taxon>Streptophyta</taxon>
        <taxon>Embryophyta</taxon>
        <taxon>Tracheophyta</taxon>
        <taxon>Spermatophyta</taxon>
        <taxon>Magnoliopsida</taxon>
        <taxon>eudicotyledons</taxon>
        <taxon>Gunneridae</taxon>
        <taxon>Pentapetalae</taxon>
        <taxon>rosids</taxon>
        <taxon>fabids</taxon>
        <taxon>Fagales</taxon>
        <taxon>Fagaceae</taxon>
        <taxon>Fagus</taxon>
    </lineage>
</organism>
<dbReference type="Gene3D" id="3.60.10.10">
    <property type="entry name" value="Endonuclease/exonuclease/phosphatase"/>
    <property type="match status" value="1"/>
</dbReference>
<accession>A0A2N9H3S1</accession>